<sequence length="215" mass="22305">MDEHTPYNGESSTQAVDNISSSQKALDLASDRLKSCMRDLTTLSLTSPSPPDLTSYTLALQSYLAARTAHAFTTPLKNKAKDDPAAAVDDIWEQYYKEVERYFDGVPGSRWDGDLEAAMAGLGEEGRGEVVGVAVRAVGGEGGGIGGSGWGGGEVGRGRGDRGRGGFTVGDRGGGQNGMGVGVGRAGGRGGVVVGNGNGNPVWSDDPPPYLRERE</sequence>
<protein>
    <submittedName>
        <fullName evidence="2">Uncharacterized protein</fullName>
    </submittedName>
</protein>
<feature type="compositionally biased region" description="Gly residues" evidence="1">
    <location>
        <begin position="165"/>
        <end position="198"/>
    </location>
</feature>
<organism evidence="2 3">
    <name type="scientific">Aulographum hederae CBS 113979</name>
    <dbReference type="NCBI Taxonomy" id="1176131"/>
    <lineage>
        <taxon>Eukaryota</taxon>
        <taxon>Fungi</taxon>
        <taxon>Dikarya</taxon>
        <taxon>Ascomycota</taxon>
        <taxon>Pezizomycotina</taxon>
        <taxon>Dothideomycetes</taxon>
        <taxon>Pleosporomycetidae</taxon>
        <taxon>Aulographales</taxon>
        <taxon>Aulographaceae</taxon>
    </lineage>
</organism>
<evidence type="ECO:0000256" key="1">
    <source>
        <dbReference type="SAM" id="MobiDB-lite"/>
    </source>
</evidence>
<gene>
    <name evidence="2" type="ORF">K402DRAFT_455492</name>
</gene>
<feature type="region of interest" description="Disordered" evidence="1">
    <location>
        <begin position="1"/>
        <end position="23"/>
    </location>
</feature>
<dbReference type="EMBL" id="ML977165">
    <property type="protein sequence ID" value="KAF1984899.1"/>
    <property type="molecule type" value="Genomic_DNA"/>
</dbReference>
<evidence type="ECO:0000313" key="2">
    <source>
        <dbReference type="EMBL" id="KAF1984899.1"/>
    </source>
</evidence>
<proteinExistence type="predicted"/>
<dbReference type="Proteomes" id="UP000800041">
    <property type="component" value="Unassembled WGS sequence"/>
</dbReference>
<accession>A0A6G1GVW4</accession>
<name>A0A6G1GVW4_9PEZI</name>
<keyword evidence="3" id="KW-1185">Reference proteome</keyword>
<dbReference type="AlphaFoldDB" id="A0A6G1GVW4"/>
<feature type="compositionally biased region" description="Pro residues" evidence="1">
    <location>
        <begin position="206"/>
        <end position="215"/>
    </location>
</feature>
<evidence type="ECO:0000313" key="3">
    <source>
        <dbReference type="Proteomes" id="UP000800041"/>
    </source>
</evidence>
<reference evidence="2" key="1">
    <citation type="journal article" date="2020" name="Stud. Mycol.">
        <title>101 Dothideomycetes genomes: a test case for predicting lifestyles and emergence of pathogens.</title>
        <authorList>
            <person name="Haridas S."/>
            <person name="Albert R."/>
            <person name="Binder M."/>
            <person name="Bloem J."/>
            <person name="Labutti K."/>
            <person name="Salamov A."/>
            <person name="Andreopoulos B."/>
            <person name="Baker S."/>
            <person name="Barry K."/>
            <person name="Bills G."/>
            <person name="Bluhm B."/>
            <person name="Cannon C."/>
            <person name="Castanera R."/>
            <person name="Culley D."/>
            <person name="Daum C."/>
            <person name="Ezra D."/>
            <person name="Gonzalez J."/>
            <person name="Henrissat B."/>
            <person name="Kuo A."/>
            <person name="Liang C."/>
            <person name="Lipzen A."/>
            <person name="Lutzoni F."/>
            <person name="Magnuson J."/>
            <person name="Mondo S."/>
            <person name="Nolan M."/>
            <person name="Ohm R."/>
            <person name="Pangilinan J."/>
            <person name="Park H.-J."/>
            <person name="Ramirez L."/>
            <person name="Alfaro M."/>
            <person name="Sun H."/>
            <person name="Tritt A."/>
            <person name="Yoshinaga Y."/>
            <person name="Zwiers L.-H."/>
            <person name="Turgeon B."/>
            <person name="Goodwin S."/>
            <person name="Spatafora J."/>
            <person name="Crous P."/>
            <person name="Grigoriev I."/>
        </authorList>
    </citation>
    <scope>NUCLEOTIDE SEQUENCE</scope>
    <source>
        <strain evidence="2">CBS 113979</strain>
    </source>
</reference>
<feature type="region of interest" description="Disordered" evidence="1">
    <location>
        <begin position="147"/>
        <end position="215"/>
    </location>
</feature>
<feature type="compositionally biased region" description="Polar residues" evidence="1">
    <location>
        <begin position="8"/>
        <end position="23"/>
    </location>
</feature>